<organism evidence="1 2">
    <name type="scientific">Pseudomonas monteilii</name>
    <dbReference type="NCBI Taxonomy" id="76759"/>
    <lineage>
        <taxon>Bacteria</taxon>
        <taxon>Pseudomonadati</taxon>
        <taxon>Pseudomonadota</taxon>
        <taxon>Gammaproteobacteria</taxon>
        <taxon>Pseudomonadales</taxon>
        <taxon>Pseudomonadaceae</taxon>
        <taxon>Pseudomonas</taxon>
    </lineage>
</organism>
<sequence length="176" mass="19272">MVDDPIPLAGIYAAIEQHINEAIPGLAYVGTMPDGIEVVPMPAVVLELAGLESADKDPGTGETAVDARFEARVIVGAEVPNCLHVVAFVAAQLAVLLRMQSWGLAVEFAQFVRAERDWSRPELDSYAVWVVEWTQVIYLGEEEWPWPREPGPLVVAFDPDAGQGNEHHYQSPEALE</sequence>
<evidence type="ECO:0000313" key="2">
    <source>
        <dbReference type="Proteomes" id="UP000265875"/>
    </source>
</evidence>
<dbReference type="RefSeq" id="WP_119369073.1">
    <property type="nucleotide sequence ID" value="NZ_QWLL01000012.1"/>
</dbReference>
<dbReference type="Proteomes" id="UP000265875">
    <property type="component" value="Unassembled WGS sequence"/>
</dbReference>
<name>A0A399MBE0_9PSED</name>
<protein>
    <submittedName>
        <fullName evidence="1">Uncharacterized protein</fullName>
    </submittedName>
</protein>
<accession>A0A399MBE0</accession>
<dbReference type="AlphaFoldDB" id="A0A399MBE0"/>
<dbReference type="EMBL" id="QWLL01000012">
    <property type="protein sequence ID" value="RII79118.1"/>
    <property type="molecule type" value="Genomic_DNA"/>
</dbReference>
<proteinExistence type="predicted"/>
<evidence type="ECO:0000313" key="1">
    <source>
        <dbReference type="EMBL" id="RII79118.1"/>
    </source>
</evidence>
<reference evidence="1 2" key="1">
    <citation type="submission" date="2018-08" db="EMBL/GenBank/DDBJ databases">
        <title>Draft genome sequence of the cyanotroph, Pseudomonas monteilii BCN3.</title>
        <authorList>
            <person name="Jones L.B."/>
            <person name="Kunz D.A."/>
        </authorList>
    </citation>
    <scope>NUCLEOTIDE SEQUENCE [LARGE SCALE GENOMIC DNA]</scope>
    <source>
        <strain evidence="1 2">BCN3</strain>
    </source>
</reference>
<comment type="caution">
    <text evidence="1">The sequence shown here is derived from an EMBL/GenBank/DDBJ whole genome shotgun (WGS) entry which is preliminary data.</text>
</comment>
<gene>
    <name evidence="1" type="ORF">D0894_05905</name>
</gene>